<dbReference type="GO" id="GO:0003723">
    <property type="term" value="F:RNA binding"/>
    <property type="evidence" value="ECO:0007669"/>
    <property type="project" value="UniProtKB-UniRule"/>
</dbReference>
<dbReference type="Pfam" id="PF00013">
    <property type="entry name" value="KH_1"/>
    <property type="match status" value="1"/>
</dbReference>
<proteinExistence type="predicted"/>
<evidence type="ECO:0000313" key="3">
    <source>
        <dbReference type="Proteomes" id="UP000887574"/>
    </source>
</evidence>
<evidence type="ECO:0000259" key="2">
    <source>
        <dbReference type="SMART" id="SM00322"/>
    </source>
</evidence>
<dbReference type="InterPro" id="IPR004088">
    <property type="entry name" value="KH_dom_type_1"/>
</dbReference>
<organism evidence="3 4">
    <name type="scientific">Ditylenchus dipsaci</name>
    <dbReference type="NCBI Taxonomy" id="166011"/>
    <lineage>
        <taxon>Eukaryota</taxon>
        <taxon>Metazoa</taxon>
        <taxon>Ecdysozoa</taxon>
        <taxon>Nematoda</taxon>
        <taxon>Chromadorea</taxon>
        <taxon>Rhabditida</taxon>
        <taxon>Tylenchina</taxon>
        <taxon>Tylenchomorpha</taxon>
        <taxon>Sphaerularioidea</taxon>
        <taxon>Anguinidae</taxon>
        <taxon>Anguininae</taxon>
        <taxon>Ditylenchus</taxon>
    </lineage>
</organism>
<dbReference type="InterPro" id="IPR004087">
    <property type="entry name" value="KH_dom"/>
</dbReference>
<dbReference type="Gene3D" id="3.30.1370.10">
    <property type="entry name" value="K Homology domain, type 1"/>
    <property type="match status" value="1"/>
</dbReference>
<dbReference type="SMART" id="SM00322">
    <property type="entry name" value="KH"/>
    <property type="match status" value="1"/>
</dbReference>
<keyword evidence="3" id="KW-1185">Reference proteome</keyword>
<protein>
    <submittedName>
        <fullName evidence="4">K Homology domain-containing protein</fullName>
    </submittedName>
</protein>
<dbReference type="Proteomes" id="UP000887574">
    <property type="component" value="Unplaced"/>
</dbReference>
<name>A0A915EFG6_9BILA</name>
<evidence type="ECO:0000313" key="4">
    <source>
        <dbReference type="WBParaSite" id="jg6121"/>
    </source>
</evidence>
<accession>A0A915EFG6</accession>
<evidence type="ECO:0000256" key="1">
    <source>
        <dbReference type="PROSITE-ProRule" id="PRU00117"/>
    </source>
</evidence>
<dbReference type="SUPFAM" id="SSF54791">
    <property type="entry name" value="Eukaryotic type KH-domain (KH-domain type I)"/>
    <property type="match status" value="1"/>
</dbReference>
<dbReference type="AlphaFoldDB" id="A0A915EFG6"/>
<reference evidence="4" key="1">
    <citation type="submission" date="2022-11" db="UniProtKB">
        <authorList>
            <consortium name="WormBaseParasite"/>
        </authorList>
    </citation>
    <scope>IDENTIFICATION</scope>
</reference>
<sequence>MNNIKPQVIRELVISGDSVPIIIGTNGSTIKKLQEIYGVKMRFLGENEATYTERTLRITARDVVSADNALQKVEELLRNGPLWTEPAIEKPPQVIRQTTNSNPPYFGAERSAEQHIEDTYMLVYALFDQVAGKNDANFKSIKSSLSLAAMEVAVYVPMTLAKSSVP</sequence>
<dbReference type="WBParaSite" id="jg6121">
    <property type="protein sequence ID" value="jg6121"/>
    <property type="gene ID" value="jg6121"/>
</dbReference>
<dbReference type="PROSITE" id="PS50084">
    <property type="entry name" value="KH_TYPE_1"/>
    <property type="match status" value="1"/>
</dbReference>
<feature type="domain" description="K Homology" evidence="2">
    <location>
        <begin position="6"/>
        <end position="78"/>
    </location>
</feature>
<dbReference type="InterPro" id="IPR036612">
    <property type="entry name" value="KH_dom_type_1_sf"/>
</dbReference>
<keyword evidence="1" id="KW-0694">RNA-binding</keyword>